<dbReference type="GO" id="GO:0008270">
    <property type="term" value="F:zinc ion binding"/>
    <property type="evidence" value="ECO:0007669"/>
    <property type="project" value="UniProtKB-KW"/>
</dbReference>
<evidence type="ECO:0000256" key="3">
    <source>
        <dbReference type="ARBA" id="ARBA00022771"/>
    </source>
</evidence>
<evidence type="ECO:0000256" key="2">
    <source>
        <dbReference type="ARBA" id="ARBA00022737"/>
    </source>
</evidence>
<dbReference type="OrthoDB" id="3437960at2759"/>
<feature type="region of interest" description="Disordered" evidence="6">
    <location>
        <begin position="92"/>
        <end position="115"/>
    </location>
</feature>
<dbReference type="AlphaFoldDB" id="A0A9W8E692"/>
<dbReference type="InterPro" id="IPR013087">
    <property type="entry name" value="Znf_C2H2_type"/>
</dbReference>
<accession>A0A9W8E692</accession>
<dbReference type="EMBL" id="JANBPY010001400">
    <property type="protein sequence ID" value="KAJ1960193.1"/>
    <property type="molecule type" value="Genomic_DNA"/>
</dbReference>
<dbReference type="InterPro" id="IPR036236">
    <property type="entry name" value="Znf_C2H2_sf"/>
</dbReference>
<feature type="region of interest" description="Disordered" evidence="6">
    <location>
        <begin position="1"/>
        <end position="42"/>
    </location>
</feature>
<evidence type="ECO:0000256" key="5">
    <source>
        <dbReference type="PROSITE-ProRule" id="PRU00042"/>
    </source>
</evidence>
<keyword evidence="1" id="KW-0479">Metal-binding</keyword>
<dbReference type="PANTHER" id="PTHR19818">
    <property type="entry name" value="ZINC FINGER PROTEIN ZIC AND GLI"/>
    <property type="match status" value="1"/>
</dbReference>
<feature type="domain" description="C2H2-type" evidence="7">
    <location>
        <begin position="260"/>
        <end position="290"/>
    </location>
</feature>
<dbReference type="PROSITE" id="PS50157">
    <property type="entry name" value="ZINC_FINGER_C2H2_2"/>
    <property type="match status" value="6"/>
</dbReference>
<evidence type="ECO:0000256" key="4">
    <source>
        <dbReference type="ARBA" id="ARBA00022833"/>
    </source>
</evidence>
<keyword evidence="3 5" id="KW-0863">Zinc-finger</keyword>
<gene>
    <name evidence="8" type="primary">SUR1</name>
    <name evidence="8" type="ORF">IWQ62_004320</name>
</gene>
<name>A0A9W8E692_9FUNG</name>
<dbReference type="SMART" id="SM00355">
    <property type="entry name" value="ZnF_C2H2"/>
    <property type="match status" value="8"/>
</dbReference>
<feature type="domain" description="C2H2-type" evidence="7">
    <location>
        <begin position="480"/>
        <end position="509"/>
    </location>
</feature>
<dbReference type="FunFam" id="3.30.160.60:FF:000125">
    <property type="entry name" value="Putative zinc finger protein 143"/>
    <property type="match status" value="2"/>
</dbReference>
<protein>
    <submittedName>
        <fullName evidence="8">Zinc-finger protein</fullName>
    </submittedName>
</protein>
<keyword evidence="2" id="KW-0677">Repeat</keyword>
<feature type="domain" description="C2H2-type" evidence="7">
    <location>
        <begin position="359"/>
        <end position="391"/>
    </location>
</feature>
<feature type="domain" description="C2H2-type" evidence="7">
    <location>
        <begin position="392"/>
        <end position="419"/>
    </location>
</feature>
<evidence type="ECO:0000256" key="6">
    <source>
        <dbReference type="SAM" id="MobiDB-lite"/>
    </source>
</evidence>
<dbReference type="GO" id="GO:0005634">
    <property type="term" value="C:nucleus"/>
    <property type="evidence" value="ECO:0007669"/>
    <property type="project" value="UniProtKB-ARBA"/>
</dbReference>
<feature type="region of interest" description="Disordered" evidence="6">
    <location>
        <begin position="177"/>
        <end position="197"/>
    </location>
</feature>
<feature type="domain" description="C2H2-type" evidence="7">
    <location>
        <begin position="450"/>
        <end position="479"/>
    </location>
</feature>
<reference evidence="8" key="1">
    <citation type="submission" date="2022-07" db="EMBL/GenBank/DDBJ databases">
        <title>Phylogenomic reconstructions and comparative analyses of Kickxellomycotina fungi.</title>
        <authorList>
            <person name="Reynolds N.K."/>
            <person name="Stajich J.E."/>
            <person name="Barry K."/>
            <person name="Grigoriev I.V."/>
            <person name="Crous P."/>
            <person name="Smith M.E."/>
        </authorList>
    </citation>
    <scope>NUCLEOTIDE SEQUENCE</scope>
    <source>
        <strain evidence="8">RSA 1196</strain>
    </source>
</reference>
<dbReference type="Pfam" id="PF00096">
    <property type="entry name" value="zf-C2H2"/>
    <property type="match status" value="3"/>
</dbReference>
<dbReference type="PROSITE" id="PS00028">
    <property type="entry name" value="ZINC_FINGER_C2H2_1"/>
    <property type="match status" value="6"/>
</dbReference>
<comment type="caution">
    <text evidence="8">The sequence shown here is derived from an EMBL/GenBank/DDBJ whole genome shotgun (WGS) entry which is preliminary data.</text>
</comment>
<evidence type="ECO:0000313" key="9">
    <source>
        <dbReference type="Proteomes" id="UP001150925"/>
    </source>
</evidence>
<dbReference type="SUPFAM" id="SSF57667">
    <property type="entry name" value="beta-beta-alpha zinc fingers"/>
    <property type="match status" value="5"/>
</dbReference>
<evidence type="ECO:0000259" key="7">
    <source>
        <dbReference type="PROSITE" id="PS50157"/>
    </source>
</evidence>
<feature type="compositionally biased region" description="Low complexity" evidence="6">
    <location>
        <begin position="92"/>
        <end position="101"/>
    </location>
</feature>
<dbReference type="GO" id="GO:0000981">
    <property type="term" value="F:DNA-binding transcription factor activity, RNA polymerase II-specific"/>
    <property type="evidence" value="ECO:0007669"/>
    <property type="project" value="TreeGrafter"/>
</dbReference>
<dbReference type="GO" id="GO:0045944">
    <property type="term" value="P:positive regulation of transcription by RNA polymerase II"/>
    <property type="evidence" value="ECO:0007669"/>
    <property type="project" value="UniProtKB-ARBA"/>
</dbReference>
<proteinExistence type="predicted"/>
<feature type="compositionally biased region" description="Low complexity" evidence="6">
    <location>
        <begin position="15"/>
        <end position="42"/>
    </location>
</feature>
<evidence type="ECO:0000313" key="8">
    <source>
        <dbReference type="EMBL" id="KAJ1960193.1"/>
    </source>
</evidence>
<dbReference type="PANTHER" id="PTHR19818:SF139">
    <property type="entry name" value="PAIR-RULE PROTEIN ODD-PAIRED"/>
    <property type="match status" value="1"/>
</dbReference>
<feature type="domain" description="C2H2-type" evidence="7">
    <location>
        <begin position="420"/>
        <end position="449"/>
    </location>
</feature>
<sequence>MKPDPLVSNTDHRTVTTTATVLTPPASTGSRSNAVPSSLSEASSALQAVATQGQSYLSANRYRPHASPLSDSGIVHDPYYFHSSDSETASCSSFSTFPSTPGNSLHGDRRRRRRSRGTDLDWILNPVAEEPLLTSFSDFSFFDTGSSCHPSPSSSDFAESTADQDCRVRCVTETFGMGSPIPTIPEEESSGGLSSPGFKPTSMIQSPTFAPGLDALVQAIPVATGMNEQELYAPSTSQPEELPPTKVARLSETLEDSLEQKCKWSTCAAVFNSIDELTRHLYKLHVSGRNQGFTCKWASCHIEKGNTDDLIQHVCSQHLGQSELRHVCGWHDCQHEFKTFDDLTAHLSSDHVGSGKSQYYCRWKFCTRGEKPFSQRQRAMRHIQTHTGDKPFQCITCGKRFSESHIMAQHIRIHTGERPFKCRTPDCGRTFAVSSALTIHNRTHTGEKPFKCRFEGCNKRFAESSNLTKHMRVHTGERPFRCPVESCSKKFSRPDQVSRHQKTHIPSTS</sequence>
<keyword evidence="4" id="KW-0862">Zinc</keyword>
<evidence type="ECO:0000256" key="1">
    <source>
        <dbReference type="ARBA" id="ARBA00022723"/>
    </source>
</evidence>
<organism evidence="8 9">
    <name type="scientific">Dispira parvispora</name>
    <dbReference type="NCBI Taxonomy" id="1520584"/>
    <lineage>
        <taxon>Eukaryota</taxon>
        <taxon>Fungi</taxon>
        <taxon>Fungi incertae sedis</taxon>
        <taxon>Zoopagomycota</taxon>
        <taxon>Kickxellomycotina</taxon>
        <taxon>Dimargaritomycetes</taxon>
        <taxon>Dimargaritales</taxon>
        <taxon>Dimargaritaceae</taxon>
        <taxon>Dispira</taxon>
    </lineage>
</organism>
<keyword evidence="9" id="KW-1185">Reference proteome</keyword>
<dbReference type="GO" id="GO:0000978">
    <property type="term" value="F:RNA polymerase II cis-regulatory region sequence-specific DNA binding"/>
    <property type="evidence" value="ECO:0007669"/>
    <property type="project" value="TreeGrafter"/>
</dbReference>
<dbReference type="InterPro" id="IPR050329">
    <property type="entry name" value="GLI_C2H2-zinc-finger"/>
</dbReference>
<dbReference type="Gene3D" id="3.30.160.60">
    <property type="entry name" value="Classic Zinc Finger"/>
    <property type="match status" value="7"/>
</dbReference>
<dbReference type="FunFam" id="3.30.160.60:FF:002343">
    <property type="entry name" value="Zinc finger protein 33A"/>
    <property type="match status" value="1"/>
</dbReference>
<dbReference type="Proteomes" id="UP001150925">
    <property type="component" value="Unassembled WGS sequence"/>
</dbReference>